<evidence type="ECO:0000313" key="1">
    <source>
        <dbReference type="EMBL" id="TBN17813.1"/>
    </source>
</evidence>
<dbReference type="Proteomes" id="UP000292372">
    <property type="component" value="Unassembled WGS sequence"/>
</dbReference>
<dbReference type="EMBL" id="SIRS01000002">
    <property type="protein sequence ID" value="TBN17813.1"/>
    <property type="molecule type" value="Genomic_DNA"/>
</dbReference>
<dbReference type="OrthoDB" id="9808343at2"/>
<reference evidence="1 2" key="1">
    <citation type="journal article" date="2015" name="Int. J. Syst. Evol. Microbiol.">
        <title>Hyunsoonleella pacifica sp. nov., isolated from seawater of South Pacific Gyre.</title>
        <authorList>
            <person name="Gao X."/>
            <person name="Zhang Z."/>
            <person name="Dai X."/>
            <person name="Zhang X.H."/>
        </authorList>
    </citation>
    <scope>NUCLEOTIDE SEQUENCE [LARGE SCALE GENOMIC DNA]</scope>
    <source>
        <strain evidence="1 2">SW033</strain>
    </source>
</reference>
<sequence length="137" mass="15715">MQKFLINLKRLGKRKIYTETITVEHQINDLKDLIVACVSSKVKQYNSKREDNQLLSFLTPSQIQDQSETGKIGFEDIANFKMADEIESIETALQAYKDGMFLVFVDDNEISTLDTKVSLSKDTNITFLRMTFLTGTY</sequence>
<gene>
    <name evidence="1" type="ORF">EYD46_05740</name>
</gene>
<comment type="caution">
    <text evidence="1">The sequence shown here is derived from an EMBL/GenBank/DDBJ whole genome shotgun (WGS) entry which is preliminary data.</text>
</comment>
<accession>A0A4Q9FRD3</accession>
<proteinExistence type="predicted"/>
<dbReference type="AlphaFoldDB" id="A0A4Q9FRD3"/>
<name>A0A4Q9FRD3_9FLAO</name>
<organism evidence="1 2">
    <name type="scientific">Hyunsoonleella pacifica</name>
    <dbReference type="NCBI Taxonomy" id="1080224"/>
    <lineage>
        <taxon>Bacteria</taxon>
        <taxon>Pseudomonadati</taxon>
        <taxon>Bacteroidota</taxon>
        <taxon>Flavobacteriia</taxon>
        <taxon>Flavobacteriales</taxon>
        <taxon>Flavobacteriaceae</taxon>
    </lineage>
</organism>
<protein>
    <submittedName>
        <fullName evidence="1">Uncharacterized protein</fullName>
    </submittedName>
</protein>
<dbReference type="RefSeq" id="WP_130936103.1">
    <property type="nucleotide sequence ID" value="NZ_BMEE01000001.1"/>
</dbReference>
<evidence type="ECO:0000313" key="2">
    <source>
        <dbReference type="Proteomes" id="UP000292372"/>
    </source>
</evidence>
<keyword evidence="2" id="KW-1185">Reference proteome</keyword>